<sequence length="288" mass="31040">MAFAAPTLASNKTPSAAPLLEAGGYPARVCRIIDLGLQPGSAKYPTPSLKLLVTFELLDEYMKEVDSEGKMVMVQDPDEDDGIMMAKNLEDKPRWFDFEFTYNADGFMGENSHIYKFAKAIDALEVKPNLEQGIQGHPAKNLPDWLGEPLIVGIVQYTKQSGKNAGQVANKVATFSPMKSKEKKEAKALVNPTVFFDMSEPDLEVFNKLPGGESPYAIKNRITSGVDFYKTKLSALLGGKPADEGAVPNQASDEEVDAAMKAELEAQAAAKAQREAEGGAAGGTGMPF</sequence>
<dbReference type="Proteomes" id="UP000222133">
    <property type="component" value="Segment"/>
</dbReference>
<dbReference type="EMBL" id="MF044458">
    <property type="protein sequence ID" value="ASD54007.1"/>
    <property type="molecule type" value="Genomic_DNA"/>
</dbReference>
<gene>
    <name evidence="2" type="ORF">ST32_0042</name>
</gene>
<evidence type="ECO:0000313" key="3">
    <source>
        <dbReference type="Proteomes" id="UP000222133"/>
    </source>
</evidence>
<keyword evidence="3" id="KW-1185">Reference proteome</keyword>
<protein>
    <submittedName>
        <fullName evidence="2">Uncharacterized protein</fullName>
    </submittedName>
</protein>
<accession>A0A218MAG6</accession>
<feature type="compositionally biased region" description="Gly residues" evidence="1">
    <location>
        <begin position="279"/>
        <end position="288"/>
    </location>
</feature>
<proteinExistence type="predicted"/>
<reference evidence="3" key="1">
    <citation type="submission" date="2017-05" db="EMBL/GenBank/DDBJ databases">
        <title>ST32 complete genome sequence.</title>
        <authorList>
            <person name="Liu X."/>
            <person name="Liu H."/>
        </authorList>
    </citation>
    <scope>NUCLEOTIDE SEQUENCE [LARGE SCALE GENOMIC DNA]</scope>
</reference>
<evidence type="ECO:0000256" key="1">
    <source>
        <dbReference type="SAM" id="MobiDB-lite"/>
    </source>
</evidence>
<name>A0A218MAG6_9CAUD</name>
<feature type="region of interest" description="Disordered" evidence="1">
    <location>
        <begin position="267"/>
        <end position="288"/>
    </location>
</feature>
<evidence type="ECO:0000313" key="2">
    <source>
        <dbReference type="EMBL" id="ASD54007.1"/>
    </source>
</evidence>
<organism evidence="2 3">
    <name type="scientific">Escherichia phage ST32</name>
    <dbReference type="NCBI Taxonomy" id="2005048"/>
    <lineage>
        <taxon>Viruses</taxon>
        <taxon>Duplodnaviria</taxon>
        <taxon>Heunggongvirae</taxon>
        <taxon>Uroviricota</taxon>
        <taxon>Caudoviricetes</taxon>
        <taxon>Chaseviridae</taxon>
        <taxon>Cleopatravirinae</taxon>
        <taxon>Carltongylesvirus</taxon>
        <taxon>Carltongylesvirus ST32</taxon>
    </lineage>
</organism>